<feature type="compositionally biased region" description="Polar residues" evidence="8">
    <location>
        <begin position="160"/>
        <end position="171"/>
    </location>
</feature>
<dbReference type="GO" id="GO:0046718">
    <property type="term" value="P:symbiont entry into host cell"/>
    <property type="evidence" value="ECO:0007669"/>
    <property type="project" value="UniProtKB-KW"/>
</dbReference>
<keyword evidence="4" id="KW-1161">Viral attachment to host cell</keyword>
<feature type="region of interest" description="Disordered" evidence="8">
    <location>
        <begin position="160"/>
        <end position="186"/>
    </location>
</feature>
<keyword evidence="2" id="KW-0945">Host-virus interaction</keyword>
<dbReference type="GO" id="GO:0098671">
    <property type="term" value="P:adhesion receptor-mediated virion attachment to host cell"/>
    <property type="evidence" value="ECO:0007669"/>
    <property type="project" value="UniProtKB-KW"/>
</dbReference>
<dbReference type="InterPro" id="IPR005604">
    <property type="entry name" value="Phage_T7_tail_fibre-like_N"/>
</dbReference>
<feature type="domain" description="Bacteriophage T7 tail fibre protein-like N-terminal" evidence="9">
    <location>
        <begin position="1"/>
        <end position="131"/>
    </location>
</feature>
<evidence type="ECO:0000256" key="1">
    <source>
        <dbReference type="ARBA" id="ARBA00004328"/>
    </source>
</evidence>
<dbReference type="Proteomes" id="UP000246230">
    <property type="component" value="Genome"/>
</dbReference>
<organism evidence="10 11">
    <name type="scientific">Pseudomonas phage 71PfluR64PP</name>
    <dbReference type="NCBI Taxonomy" id="2163977"/>
    <lineage>
        <taxon>Viruses</taxon>
        <taxon>Duplodnaviria</taxon>
        <taxon>Heunggongvirae</taxon>
        <taxon>Uroviricota</taxon>
        <taxon>Caudoviricetes</taxon>
        <taxon>Autographivirales</taxon>
        <taxon>Autotranscriptaviridae</taxon>
        <taxon>Studiervirinae</taxon>
        <taxon>Pfluvirus</taxon>
        <taxon>Pfluvirus pv22PfluR64PP</taxon>
        <taxon>Pifdecavirus pv22PfluR64PP</taxon>
    </lineage>
</organism>
<evidence type="ECO:0000313" key="11">
    <source>
        <dbReference type="Proteomes" id="UP000246230"/>
    </source>
</evidence>
<evidence type="ECO:0000256" key="3">
    <source>
        <dbReference type="ARBA" id="ARBA00022732"/>
    </source>
</evidence>
<keyword evidence="5" id="KW-0946">Virion</keyword>
<evidence type="ECO:0000256" key="5">
    <source>
        <dbReference type="ARBA" id="ARBA00022844"/>
    </source>
</evidence>
<proteinExistence type="predicted"/>
<evidence type="ECO:0000313" key="10">
    <source>
        <dbReference type="EMBL" id="AWH14721.1"/>
    </source>
</evidence>
<evidence type="ECO:0000259" key="9">
    <source>
        <dbReference type="Pfam" id="PF03906"/>
    </source>
</evidence>
<keyword evidence="3" id="KW-1227">Viral tail protein</keyword>
<evidence type="ECO:0000256" key="8">
    <source>
        <dbReference type="SAM" id="MobiDB-lite"/>
    </source>
</evidence>
<evidence type="ECO:0000256" key="4">
    <source>
        <dbReference type="ARBA" id="ARBA00022804"/>
    </source>
</evidence>
<sequence length="589" mass="63124">MALAPKTVLTYPLDGANRDFVIPFEYLARKFVQVTLVGKDRTILTLNIDYRFTQRTIITTTKPWGPADGYERIEIRRYTSATERLVDFSDGSILRAYDLNTSQVQSLHIAEEGRDVASDTIGVNNDGDLDARGRKIVNLADAVSDGDAVTLRQEKAWSNSALSQANRSEQMASAAHGSRIAADDAARRANGSAVASYRDAERAKRWAEEVSGVEIEPGQWSSKAWALTSGQYAGQSQAAQAASQTSAERSNTSAVASYQDANRSTAAADRSAAAAGQALAQANRAEAEANKLGNANAFMETIWSVEPSKKVIFKGPQHIVANLFVQQYGTELADSKYGYMGYYGGGLMVLGNSQGGDLIKITVDGTMSAKGGFESGGVLKTTSGIVTSVAAGTSHFVLQGTNGVNRGMVFSGDDRIVRLGAADGAVHFAVHPNGRSVLPGPVDFKGSSSYIPTDCNLVSSIFHGGNLREHLARLELASTVYRDERVVLWQGTPWGIGATIVLNSDVRNFQSFASHWNSVLTGTVCTLTGLRELTTFPFGTVMYMGTDNGVYYQVKFNDLGDGTYRSITMVGAGTGATALPVIYGFRRKV</sequence>
<dbReference type="EMBL" id="MH179475">
    <property type="protein sequence ID" value="AWH14721.1"/>
    <property type="molecule type" value="Genomic_DNA"/>
</dbReference>
<evidence type="ECO:0000256" key="7">
    <source>
        <dbReference type="ARBA" id="ARBA00023296"/>
    </source>
</evidence>
<name>A0A2S1PDT4_9CAUD</name>
<comment type="subcellular location">
    <subcellularLocation>
        <location evidence="1">Virion</location>
    </subcellularLocation>
</comment>
<accession>A0A2S1PDT4</accession>
<keyword evidence="6" id="KW-1233">Viral attachment to host adhesion receptor</keyword>
<protein>
    <submittedName>
        <fullName evidence="10">Tail fiber protein</fullName>
    </submittedName>
</protein>
<dbReference type="GO" id="GO:0098015">
    <property type="term" value="C:virus tail"/>
    <property type="evidence" value="ECO:0007669"/>
    <property type="project" value="UniProtKB-KW"/>
</dbReference>
<keyword evidence="7" id="KW-1160">Virus entry into host cell</keyword>
<dbReference type="Pfam" id="PF03906">
    <property type="entry name" value="Phage_T7_tail"/>
    <property type="match status" value="1"/>
</dbReference>
<reference evidence="10 11" key="1">
    <citation type="submission" date="2018-04" db="EMBL/GenBank/DDBJ databases">
        <title>Complete genome sequences of new Aeromonas and Pseudomonas phages promising in phage therapy dedicated to aquaculture.</title>
        <authorList>
            <person name="Kolsut J."/>
            <person name="Wojcik E."/>
            <person name="Wojtasik A."/>
            <person name="Dastych J."/>
        </authorList>
    </citation>
    <scope>NUCLEOTIDE SEQUENCE [LARGE SCALE GENOMIC DNA]</scope>
</reference>
<evidence type="ECO:0000256" key="2">
    <source>
        <dbReference type="ARBA" id="ARBA00022581"/>
    </source>
</evidence>
<evidence type="ECO:0000256" key="6">
    <source>
        <dbReference type="ARBA" id="ARBA00023165"/>
    </source>
</evidence>